<accession>A0A397T6N1</accession>
<protein>
    <submittedName>
        <fullName evidence="1">Uncharacterized protein</fullName>
    </submittedName>
</protein>
<dbReference type="AlphaFoldDB" id="A0A397T6N1"/>
<organism evidence="1 2">
    <name type="scientific">Glomus cerebriforme</name>
    <dbReference type="NCBI Taxonomy" id="658196"/>
    <lineage>
        <taxon>Eukaryota</taxon>
        <taxon>Fungi</taxon>
        <taxon>Fungi incertae sedis</taxon>
        <taxon>Mucoromycota</taxon>
        <taxon>Glomeromycotina</taxon>
        <taxon>Glomeromycetes</taxon>
        <taxon>Glomerales</taxon>
        <taxon>Glomeraceae</taxon>
        <taxon>Glomus</taxon>
    </lineage>
</organism>
<reference evidence="1 2" key="1">
    <citation type="submission" date="2018-06" db="EMBL/GenBank/DDBJ databases">
        <title>Comparative genomics reveals the genomic features of Rhizophagus irregularis, R. cerebriforme, R. diaphanum and Gigaspora rosea, and their symbiotic lifestyle signature.</title>
        <authorList>
            <person name="Morin E."/>
            <person name="San Clemente H."/>
            <person name="Chen E.C.H."/>
            <person name="De La Providencia I."/>
            <person name="Hainaut M."/>
            <person name="Kuo A."/>
            <person name="Kohler A."/>
            <person name="Murat C."/>
            <person name="Tang N."/>
            <person name="Roy S."/>
            <person name="Loubradou J."/>
            <person name="Henrissat B."/>
            <person name="Grigoriev I.V."/>
            <person name="Corradi N."/>
            <person name="Roux C."/>
            <person name="Martin F.M."/>
        </authorList>
    </citation>
    <scope>NUCLEOTIDE SEQUENCE [LARGE SCALE GENOMIC DNA]</scope>
    <source>
        <strain evidence="1 2">DAOM 227022</strain>
    </source>
</reference>
<keyword evidence="2" id="KW-1185">Reference proteome</keyword>
<dbReference type="Proteomes" id="UP000265703">
    <property type="component" value="Unassembled WGS sequence"/>
</dbReference>
<dbReference type="OrthoDB" id="2435608at2759"/>
<sequence length="231" mass="26522">MRPSDIYSDIIKVFWIATSNVVQVEKYKNFSNHTHSLSEIDRLKRLKAIKSLVEIEAAKNYSPLTITSVVKEYATLELGLGEPMCELKRKEVANIKYKVRSRDIVSKITVSPNSLPETNWYDWHLFTLYVHDTYGCWNVGAHFFVSNHSNIEVKSIKKTFSGMVAGAIHKVVNIDCKNRSEAESASFDFCIKRISAYGVDDDILEEIQKFPFPFQQLIIKEACAMMNRLEN</sequence>
<evidence type="ECO:0000313" key="2">
    <source>
        <dbReference type="Proteomes" id="UP000265703"/>
    </source>
</evidence>
<name>A0A397T6N1_9GLOM</name>
<comment type="caution">
    <text evidence="1">The sequence shown here is derived from an EMBL/GenBank/DDBJ whole genome shotgun (WGS) entry which is preliminary data.</text>
</comment>
<evidence type="ECO:0000313" key="1">
    <source>
        <dbReference type="EMBL" id="RIA93502.1"/>
    </source>
</evidence>
<gene>
    <name evidence="1" type="ORF">C1645_819249</name>
</gene>
<dbReference type="EMBL" id="QKYT01000102">
    <property type="protein sequence ID" value="RIA93502.1"/>
    <property type="molecule type" value="Genomic_DNA"/>
</dbReference>
<proteinExistence type="predicted"/>